<dbReference type="Proteomes" id="UP000183832">
    <property type="component" value="Unassembled WGS sequence"/>
</dbReference>
<organism evidence="1 2">
    <name type="scientific">Clunio marinus</name>
    <dbReference type="NCBI Taxonomy" id="568069"/>
    <lineage>
        <taxon>Eukaryota</taxon>
        <taxon>Metazoa</taxon>
        <taxon>Ecdysozoa</taxon>
        <taxon>Arthropoda</taxon>
        <taxon>Hexapoda</taxon>
        <taxon>Insecta</taxon>
        <taxon>Pterygota</taxon>
        <taxon>Neoptera</taxon>
        <taxon>Endopterygota</taxon>
        <taxon>Diptera</taxon>
        <taxon>Nematocera</taxon>
        <taxon>Chironomoidea</taxon>
        <taxon>Chironomidae</taxon>
        <taxon>Clunio</taxon>
    </lineage>
</organism>
<keyword evidence="2" id="KW-1185">Reference proteome</keyword>
<gene>
    <name evidence="1" type="ORF">CLUMA_CG015466</name>
</gene>
<name>A0A1J1IQL1_9DIPT</name>
<evidence type="ECO:0000313" key="1">
    <source>
        <dbReference type="EMBL" id="CRL02525.1"/>
    </source>
</evidence>
<sequence length="162" mass="19190">MQLYSQNLSPVVDVTEALKRRDYRCYLTLNALFRADVNTCSEIENNTEKRTKKQTTKRRLMLNGSIEEDKLWLKRASGFRKREIKRSALRISCRLAATSKLSTFYKNQSSLNKTSDDNYQSNYYQFEWSNNKFDFKIVSSHKLRLNSEVEKYLETTHWMGST</sequence>
<dbReference type="EMBL" id="CVRI01000057">
    <property type="protein sequence ID" value="CRL02525.1"/>
    <property type="molecule type" value="Genomic_DNA"/>
</dbReference>
<accession>A0A1J1IQL1</accession>
<dbReference type="AlphaFoldDB" id="A0A1J1IQL1"/>
<protein>
    <submittedName>
        <fullName evidence="1">CLUMA_CG015466, isoform A</fullName>
    </submittedName>
</protein>
<proteinExistence type="predicted"/>
<evidence type="ECO:0000313" key="2">
    <source>
        <dbReference type="Proteomes" id="UP000183832"/>
    </source>
</evidence>
<reference evidence="1 2" key="1">
    <citation type="submission" date="2015-04" db="EMBL/GenBank/DDBJ databases">
        <authorList>
            <person name="Syromyatnikov M.Y."/>
            <person name="Popov V.N."/>
        </authorList>
    </citation>
    <scope>NUCLEOTIDE SEQUENCE [LARGE SCALE GENOMIC DNA]</scope>
</reference>